<dbReference type="EMBL" id="JBHSXM010000001">
    <property type="protein sequence ID" value="MFC6837257.1"/>
    <property type="molecule type" value="Genomic_DNA"/>
</dbReference>
<sequence>MDQSSRRVPEVAIVVGLVLAFPAGLFVALFEGDPLAALALALVLFYPFVAYSVAASPDPTTVLVPRYVLAAGAGGAALTALVGLALGRVAAGLAVGLFVAVPAVAYHTRYGPRVNPLPPRRTLALGGSVAALVLLAGLATDAGVVGAVGTLLALLGSADYHGRRGGRFDRRTERLVVGGCLGGAILAIVGAVVAGQATVGVVVGFGLIAVGVVLARRGDARNETLS</sequence>
<evidence type="ECO:0000313" key="3">
    <source>
        <dbReference type="Proteomes" id="UP001596406"/>
    </source>
</evidence>
<evidence type="ECO:0008006" key="4">
    <source>
        <dbReference type="Google" id="ProtNLM"/>
    </source>
</evidence>
<dbReference type="RefSeq" id="WP_304448924.1">
    <property type="nucleotide sequence ID" value="NZ_JARRAH010000001.1"/>
</dbReference>
<feature type="transmembrane region" description="Helical" evidence="1">
    <location>
        <begin position="37"/>
        <end position="55"/>
    </location>
</feature>
<dbReference type="AlphaFoldDB" id="A0ABD5UFN0"/>
<evidence type="ECO:0000313" key="2">
    <source>
        <dbReference type="EMBL" id="MFC6837257.1"/>
    </source>
</evidence>
<feature type="transmembrane region" description="Helical" evidence="1">
    <location>
        <begin position="12"/>
        <end position="30"/>
    </location>
</feature>
<feature type="transmembrane region" description="Helical" evidence="1">
    <location>
        <begin position="175"/>
        <end position="193"/>
    </location>
</feature>
<keyword evidence="1" id="KW-1133">Transmembrane helix</keyword>
<accession>A0ABD5UFN0</accession>
<feature type="transmembrane region" description="Helical" evidence="1">
    <location>
        <begin position="199"/>
        <end position="215"/>
    </location>
</feature>
<name>A0ABD5UFN0_9EURY</name>
<feature type="transmembrane region" description="Helical" evidence="1">
    <location>
        <begin position="67"/>
        <end position="86"/>
    </location>
</feature>
<keyword evidence="1" id="KW-0472">Membrane</keyword>
<keyword evidence="3" id="KW-1185">Reference proteome</keyword>
<organism evidence="2 3">
    <name type="scientific">Halomarina ordinaria</name>
    <dbReference type="NCBI Taxonomy" id="3033939"/>
    <lineage>
        <taxon>Archaea</taxon>
        <taxon>Methanobacteriati</taxon>
        <taxon>Methanobacteriota</taxon>
        <taxon>Stenosarchaea group</taxon>
        <taxon>Halobacteria</taxon>
        <taxon>Halobacteriales</taxon>
        <taxon>Natronomonadaceae</taxon>
        <taxon>Halomarina</taxon>
    </lineage>
</organism>
<keyword evidence="1" id="KW-0812">Transmembrane</keyword>
<reference evidence="2 3" key="1">
    <citation type="journal article" date="2019" name="Int. J. Syst. Evol. Microbiol.">
        <title>The Global Catalogue of Microorganisms (GCM) 10K type strain sequencing project: providing services to taxonomists for standard genome sequencing and annotation.</title>
        <authorList>
            <consortium name="The Broad Institute Genomics Platform"/>
            <consortium name="The Broad Institute Genome Sequencing Center for Infectious Disease"/>
            <person name="Wu L."/>
            <person name="Ma J."/>
        </authorList>
    </citation>
    <scope>NUCLEOTIDE SEQUENCE [LARGE SCALE GENOMIC DNA]</scope>
    <source>
        <strain evidence="2 3">PSRA2</strain>
    </source>
</reference>
<gene>
    <name evidence="2" type="ORF">ACFQHK_12150</name>
</gene>
<evidence type="ECO:0000256" key="1">
    <source>
        <dbReference type="SAM" id="Phobius"/>
    </source>
</evidence>
<dbReference type="Proteomes" id="UP001596406">
    <property type="component" value="Unassembled WGS sequence"/>
</dbReference>
<feature type="transmembrane region" description="Helical" evidence="1">
    <location>
        <begin position="129"/>
        <end position="155"/>
    </location>
</feature>
<proteinExistence type="predicted"/>
<comment type="caution">
    <text evidence="2">The sequence shown here is derived from an EMBL/GenBank/DDBJ whole genome shotgun (WGS) entry which is preliminary data.</text>
</comment>
<protein>
    <recommendedName>
        <fullName evidence="4">DUF92 domain-containing protein</fullName>
    </recommendedName>
</protein>